<comment type="similarity">
    <text evidence="2">Belongs to the glycosyl hydrolase 3 family.</text>
</comment>
<evidence type="ECO:0000256" key="5">
    <source>
        <dbReference type="ARBA" id="ARBA00023295"/>
    </source>
</evidence>
<name>A0A2A4X1J5_UNCAE</name>
<dbReference type="SUPFAM" id="SSF51445">
    <property type="entry name" value="(Trans)glycosidases"/>
    <property type="match status" value="1"/>
</dbReference>
<dbReference type="EMBL" id="NVUK01000037">
    <property type="protein sequence ID" value="PCI75939.1"/>
    <property type="molecule type" value="Genomic_DNA"/>
</dbReference>
<dbReference type="PANTHER" id="PTHR30480">
    <property type="entry name" value="BETA-HEXOSAMINIDASE-RELATED"/>
    <property type="match status" value="1"/>
</dbReference>
<dbReference type="InterPro" id="IPR001764">
    <property type="entry name" value="Glyco_hydro_3_N"/>
</dbReference>
<reference evidence="9" key="1">
    <citation type="submission" date="2017-08" db="EMBL/GenBank/DDBJ databases">
        <title>A dynamic microbial community with high functional redundancy inhabits the cold, oxic subseafloor aquifer.</title>
        <authorList>
            <person name="Tully B.J."/>
            <person name="Wheat C.G."/>
            <person name="Glazer B.T."/>
            <person name="Huber J.A."/>
        </authorList>
    </citation>
    <scope>NUCLEOTIDE SEQUENCE [LARGE SCALE GENOMIC DNA]</scope>
</reference>
<keyword evidence="5" id="KW-0326">Glycosidase</keyword>
<feature type="domain" description="Glycoside hydrolase family 3 N-terminal" evidence="7">
    <location>
        <begin position="28"/>
        <end position="359"/>
    </location>
</feature>
<dbReference type="InterPro" id="IPR036962">
    <property type="entry name" value="Glyco_hydro_3_N_sf"/>
</dbReference>
<comment type="caution">
    <text evidence="8">The sequence shown here is derived from an EMBL/GenBank/DDBJ whole genome shotgun (WGS) entry which is preliminary data.</text>
</comment>
<feature type="signal peptide" evidence="6">
    <location>
        <begin position="1"/>
        <end position="17"/>
    </location>
</feature>
<dbReference type="EC" id="3.2.1.52" evidence="3"/>
<evidence type="ECO:0000256" key="2">
    <source>
        <dbReference type="ARBA" id="ARBA00005336"/>
    </source>
</evidence>
<evidence type="ECO:0000313" key="9">
    <source>
        <dbReference type="Proteomes" id="UP000218775"/>
    </source>
</evidence>
<keyword evidence="4" id="KW-0378">Hydrolase</keyword>
<dbReference type="Proteomes" id="UP000218775">
    <property type="component" value="Unassembled WGS sequence"/>
</dbReference>
<dbReference type="GO" id="GO:0004563">
    <property type="term" value="F:beta-N-acetylhexosaminidase activity"/>
    <property type="evidence" value="ECO:0007669"/>
    <property type="project" value="UniProtKB-EC"/>
</dbReference>
<gene>
    <name evidence="8" type="ORF">COB21_05075</name>
</gene>
<dbReference type="Pfam" id="PF00933">
    <property type="entry name" value="Glyco_hydro_3"/>
    <property type="match status" value="1"/>
</dbReference>
<dbReference type="GO" id="GO:0009254">
    <property type="term" value="P:peptidoglycan turnover"/>
    <property type="evidence" value="ECO:0007669"/>
    <property type="project" value="TreeGrafter"/>
</dbReference>
<dbReference type="AlphaFoldDB" id="A0A2A4X1J5"/>
<evidence type="ECO:0000256" key="1">
    <source>
        <dbReference type="ARBA" id="ARBA00001231"/>
    </source>
</evidence>
<organism evidence="8 9">
    <name type="scientific">Aerophobetes bacterium</name>
    <dbReference type="NCBI Taxonomy" id="2030807"/>
    <lineage>
        <taxon>Bacteria</taxon>
        <taxon>Candidatus Aerophobota</taxon>
    </lineage>
</organism>
<evidence type="ECO:0000259" key="7">
    <source>
        <dbReference type="Pfam" id="PF00933"/>
    </source>
</evidence>
<evidence type="ECO:0000313" key="8">
    <source>
        <dbReference type="EMBL" id="PCI75939.1"/>
    </source>
</evidence>
<feature type="chain" id="PRO_5013173061" description="beta-N-acetylhexosaminidase" evidence="6">
    <location>
        <begin position="18"/>
        <end position="638"/>
    </location>
</feature>
<proteinExistence type="inferred from homology"/>
<dbReference type="GO" id="GO:0005975">
    <property type="term" value="P:carbohydrate metabolic process"/>
    <property type="evidence" value="ECO:0007669"/>
    <property type="project" value="InterPro"/>
</dbReference>
<dbReference type="PANTHER" id="PTHR30480:SF13">
    <property type="entry name" value="BETA-HEXOSAMINIDASE"/>
    <property type="match status" value="1"/>
</dbReference>
<sequence>MKNFFFTLVLMPTLLLAGALESESIMSLEEKVGQLFALPFAPKYHDEIEQDFVKALVDYNIGGVLVKQATVRRAADFIHYVQSQVKTPVLMSTDSEWGVGMRLSDGVYFPKALTLGSIEDEDCPVIETIGEKIGEHCKLIGLHWNFAPVMDVNSDSVNPVIHMRSFGDSFDKVTACTRSFYKGMEKTGVMACGKHFPGHGSVKTDSHLGLPILDKTLEQMEKEELVPFFSGCNEGISSIMVAHILVPEVDSLMPATLSKAWVQGVLKDKWGYEGIVVTDALNMGALKNLTLPTGEMVKDEDLPLLALQAGNDVLLYGTHHLYELKSILEMLPRAIDKIVKAAEMDRDLADQIDASVNKILEHKRKFIDLDKSLPTDKQLLPATYQGVFYTQRLYDIAIEKSIEAGLEEADEQQFYSQIIDETAKRVLEDKEKWSELVMPVFTDEKTVSEDFNKSIMDLALSTTEQLSSRYRAQDLVLLTVGKKAAYDALVVSGLIGTDGMFFSEKQFISDIKDYKSNVLLDSFEGTRVTTQDMTTRIAPIEIVREGIDTFIQEESLSSPRVFVWIESGGKSPGAPDFGPSQEQLRQIEEIVKAYPKAVLALVGSPYLLESVKHIHASKLVTYEDNPEALLALLWQLED</sequence>
<dbReference type="InterPro" id="IPR017853">
    <property type="entry name" value="GH"/>
</dbReference>
<keyword evidence="6" id="KW-0732">Signal</keyword>
<evidence type="ECO:0000256" key="6">
    <source>
        <dbReference type="SAM" id="SignalP"/>
    </source>
</evidence>
<dbReference type="InterPro" id="IPR019800">
    <property type="entry name" value="Glyco_hydro_3_AS"/>
</dbReference>
<comment type="catalytic activity">
    <reaction evidence="1">
        <text>Hydrolysis of terminal non-reducing N-acetyl-D-hexosamine residues in N-acetyl-beta-D-hexosaminides.</text>
        <dbReference type="EC" id="3.2.1.52"/>
    </reaction>
</comment>
<dbReference type="InterPro" id="IPR050226">
    <property type="entry name" value="NagZ_Beta-hexosaminidase"/>
</dbReference>
<accession>A0A2A4X1J5</accession>
<evidence type="ECO:0000256" key="4">
    <source>
        <dbReference type="ARBA" id="ARBA00022801"/>
    </source>
</evidence>
<dbReference type="Gene3D" id="3.20.20.300">
    <property type="entry name" value="Glycoside hydrolase, family 3, N-terminal domain"/>
    <property type="match status" value="1"/>
</dbReference>
<dbReference type="PROSITE" id="PS00775">
    <property type="entry name" value="GLYCOSYL_HYDROL_F3"/>
    <property type="match status" value="1"/>
</dbReference>
<evidence type="ECO:0000256" key="3">
    <source>
        <dbReference type="ARBA" id="ARBA00012663"/>
    </source>
</evidence>
<protein>
    <recommendedName>
        <fullName evidence="3">beta-N-acetylhexosaminidase</fullName>
        <ecNumber evidence="3">3.2.1.52</ecNumber>
    </recommendedName>
</protein>